<accession>A0A6C6Z2I7</accession>
<name>A0A6C6Z2I7_SALPB</name>
<sequence length="43" mass="5120">MPLYTLSFSEYLEFTKSVMQKGLKRKNPPKRWFIVLSQRQSGV</sequence>
<reference evidence="1 2" key="1">
    <citation type="submission" date="2007-11" db="EMBL/GenBank/DDBJ databases">
        <authorList>
            <consortium name="The Salmonella enterica serovar Paratyphi B Genome Sequencing Project"/>
            <person name="McClelland M."/>
            <person name="Sanderson E.K."/>
            <person name="Porwollik S."/>
            <person name="Spieth J."/>
            <person name="Clifton W.S."/>
            <person name="Fulton R."/>
            <person name="Cordes M."/>
            <person name="Wollam A."/>
            <person name="Shah N."/>
            <person name="Pepin K."/>
            <person name="Bhonagiri V."/>
            <person name="Nash W."/>
            <person name="Johnson M."/>
            <person name="Thiruvilangam P."/>
            <person name="Wilson R."/>
        </authorList>
    </citation>
    <scope>NUCLEOTIDE SEQUENCE [LARGE SCALE GENOMIC DNA]</scope>
    <source>
        <strain evidence="2">ATCC BAA-1250 / SPB7</strain>
    </source>
</reference>
<dbReference type="Proteomes" id="UP000008556">
    <property type="component" value="Chromosome"/>
</dbReference>
<organism evidence="1 2">
    <name type="scientific">Salmonella paratyphi B (strain ATCC BAA-1250 / SPB7)</name>
    <dbReference type="NCBI Taxonomy" id="1016998"/>
    <lineage>
        <taxon>Bacteria</taxon>
        <taxon>Pseudomonadati</taxon>
        <taxon>Pseudomonadota</taxon>
        <taxon>Gammaproteobacteria</taxon>
        <taxon>Enterobacterales</taxon>
        <taxon>Enterobacteriaceae</taxon>
        <taxon>Salmonella</taxon>
    </lineage>
</organism>
<gene>
    <name evidence="1" type="ordered locus">SPAB_02181</name>
</gene>
<dbReference type="AlphaFoldDB" id="A0A6C6Z2I7"/>
<protein>
    <submittedName>
        <fullName evidence="1">Uncharacterized protein</fullName>
    </submittedName>
</protein>
<evidence type="ECO:0000313" key="2">
    <source>
        <dbReference type="Proteomes" id="UP000008556"/>
    </source>
</evidence>
<evidence type="ECO:0000313" key="1">
    <source>
        <dbReference type="EMBL" id="ABX67564.1"/>
    </source>
</evidence>
<dbReference type="KEGG" id="spq:SPAB_02181"/>
<proteinExistence type="predicted"/>
<dbReference type="EMBL" id="CP000886">
    <property type="protein sequence ID" value="ABX67564.1"/>
    <property type="molecule type" value="Genomic_DNA"/>
</dbReference>